<dbReference type="Proteomes" id="UP000031668">
    <property type="component" value="Unassembled WGS sequence"/>
</dbReference>
<dbReference type="AlphaFoldDB" id="A0A0C2J1H2"/>
<accession>A0A0C2J1H2</accession>
<reference evidence="1 2" key="1">
    <citation type="journal article" date="2014" name="Genome Biol. Evol.">
        <title>The genome of the myxosporean Thelohanellus kitauei shows adaptations to nutrient acquisition within its fish host.</title>
        <authorList>
            <person name="Yang Y."/>
            <person name="Xiong J."/>
            <person name="Zhou Z."/>
            <person name="Huo F."/>
            <person name="Miao W."/>
            <person name="Ran C."/>
            <person name="Liu Y."/>
            <person name="Zhang J."/>
            <person name="Feng J."/>
            <person name="Wang M."/>
            <person name="Wang M."/>
            <person name="Wang L."/>
            <person name="Yao B."/>
        </authorList>
    </citation>
    <scope>NUCLEOTIDE SEQUENCE [LARGE SCALE GENOMIC DNA]</scope>
    <source>
        <strain evidence="1">Wuqing</strain>
    </source>
</reference>
<organism evidence="1 2">
    <name type="scientific">Thelohanellus kitauei</name>
    <name type="common">Myxosporean</name>
    <dbReference type="NCBI Taxonomy" id="669202"/>
    <lineage>
        <taxon>Eukaryota</taxon>
        <taxon>Metazoa</taxon>
        <taxon>Cnidaria</taxon>
        <taxon>Myxozoa</taxon>
        <taxon>Myxosporea</taxon>
        <taxon>Bivalvulida</taxon>
        <taxon>Platysporina</taxon>
        <taxon>Myxobolidae</taxon>
        <taxon>Thelohanellus</taxon>
    </lineage>
</organism>
<name>A0A0C2J1H2_THEKT</name>
<dbReference type="EMBL" id="JWZT01001676">
    <property type="protein sequence ID" value="KII71669.1"/>
    <property type="molecule type" value="Genomic_DNA"/>
</dbReference>
<protein>
    <submittedName>
        <fullName evidence="1">Uncharacterized protein</fullName>
    </submittedName>
</protein>
<comment type="caution">
    <text evidence="1">The sequence shown here is derived from an EMBL/GenBank/DDBJ whole genome shotgun (WGS) entry which is preliminary data.</text>
</comment>
<keyword evidence="2" id="KW-1185">Reference proteome</keyword>
<sequence>MDKLDLTKPSIIDWYNFCRAVFTTSKIMAHPRKLGKGQARDPSEELPNVFIQINECLDRGKRMYNREELLVPGDSEWHVFDQSEENIKPAKLEYLRFKRNAATLIPLIASNIELNTMTYSDRWAANNPIQFLEDGFSR</sequence>
<gene>
    <name evidence="1" type="ORF">RF11_00273</name>
</gene>
<proteinExistence type="predicted"/>
<evidence type="ECO:0000313" key="2">
    <source>
        <dbReference type="Proteomes" id="UP000031668"/>
    </source>
</evidence>
<evidence type="ECO:0000313" key="1">
    <source>
        <dbReference type="EMBL" id="KII71669.1"/>
    </source>
</evidence>